<evidence type="ECO:0000256" key="1">
    <source>
        <dbReference type="SAM" id="MobiDB-lite"/>
    </source>
</evidence>
<dbReference type="EMBL" id="CP079105">
    <property type="protein sequence ID" value="QXQ15748.1"/>
    <property type="molecule type" value="Genomic_DNA"/>
</dbReference>
<proteinExistence type="predicted"/>
<dbReference type="Proteomes" id="UP000887023">
    <property type="component" value="Chromosome"/>
</dbReference>
<name>A0ABX8SD68_9ACTN</name>
<keyword evidence="2" id="KW-1133">Transmembrane helix</keyword>
<accession>A0ABX8SD68</accession>
<feature type="transmembrane region" description="Helical" evidence="2">
    <location>
        <begin position="328"/>
        <end position="346"/>
    </location>
</feature>
<keyword evidence="2" id="KW-0472">Membrane</keyword>
<reference evidence="4" key="1">
    <citation type="submission" date="2021-07" db="EMBL/GenBank/DDBJ databases">
        <title>Candidatus Kaistella beijingensis sp. nov. isolated from a municipal wastewater treatment plant is involved in sludge foaming.</title>
        <authorList>
            <person name="Song Y."/>
            <person name="Liu S.-J."/>
        </authorList>
    </citation>
    <scope>NUCLEOTIDE SEQUENCE</scope>
    <source>
        <strain evidence="4">DSM 43998</strain>
    </source>
</reference>
<protein>
    <submittedName>
        <fullName evidence="4">Uncharacterized protein</fullName>
    </submittedName>
</protein>
<keyword evidence="5" id="KW-1185">Reference proteome</keyword>
<organism evidence="4 5">
    <name type="scientific">Skermania pinensis</name>
    <dbReference type="NCBI Taxonomy" id="39122"/>
    <lineage>
        <taxon>Bacteria</taxon>
        <taxon>Bacillati</taxon>
        <taxon>Actinomycetota</taxon>
        <taxon>Actinomycetes</taxon>
        <taxon>Mycobacteriales</taxon>
        <taxon>Gordoniaceae</taxon>
        <taxon>Skermania</taxon>
    </lineage>
</organism>
<gene>
    <name evidence="4" type="ORF">KV203_07480</name>
</gene>
<feature type="chain" id="PRO_5045305155" evidence="3">
    <location>
        <begin position="30"/>
        <end position="370"/>
    </location>
</feature>
<evidence type="ECO:0000313" key="4">
    <source>
        <dbReference type="EMBL" id="QXQ15748.1"/>
    </source>
</evidence>
<sequence length="370" mass="37757">MPPLAVVLWVLASAGFGSALLAPPGLARAEPAAVTTYCQPTDPGLDELSGMTELNGELWAMGDSGTDERIARLAAIAPDGRCPVAEWAANPVDPFDVEDLATYGGALWLSDTGDNRRVRSTVALVRWEPDTGAGELHRLTFPDGPHDTEALLIGRTGVPVLITKDLLGPAQVYVPVDDIPVDRLASPGPTPLRYVGTARLDAVSATGAPRTGSMVTGAAVSVDGRAAAVRTYGEVYLFPVSDGDVAAAVTGHVPVAIALPAQPQGESAAFAPNGDLIFGSETGGTGRPLPPLLVLPGAAQLVAPDPVPAPPATGAAASGASTPGRDRSGLLVGLAAIGVVAVGLLLHRRRRRSRERSSTIARGPGESTLS</sequence>
<evidence type="ECO:0000256" key="3">
    <source>
        <dbReference type="SAM" id="SignalP"/>
    </source>
</evidence>
<feature type="signal peptide" evidence="3">
    <location>
        <begin position="1"/>
        <end position="29"/>
    </location>
</feature>
<keyword evidence="2" id="KW-0812">Transmembrane</keyword>
<dbReference type="SUPFAM" id="SSF63829">
    <property type="entry name" value="Calcium-dependent phosphotriesterase"/>
    <property type="match status" value="1"/>
</dbReference>
<keyword evidence="3" id="KW-0732">Signal</keyword>
<feature type="region of interest" description="Disordered" evidence="1">
    <location>
        <begin position="351"/>
        <end position="370"/>
    </location>
</feature>
<evidence type="ECO:0000256" key="2">
    <source>
        <dbReference type="SAM" id="Phobius"/>
    </source>
</evidence>
<evidence type="ECO:0000313" key="5">
    <source>
        <dbReference type="Proteomes" id="UP000887023"/>
    </source>
</evidence>